<sequence length="73" mass="8199">MYLTYGNVIWPLILKRHPIWSAVLKKKREGKITKLQYVEDHGQKCRTSAGSCAIVVTLCMITLAPIISTKVLA</sequence>
<name>A0AAD5EL14_UMBRA</name>
<protein>
    <submittedName>
        <fullName evidence="1">Uncharacterized protein</fullName>
    </submittedName>
</protein>
<proteinExistence type="predicted"/>
<comment type="caution">
    <text evidence="1">The sequence shown here is derived from an EMBL/GenBank/DDBJ whole genome shotgun (WGS) entry which is preliminary data.</text>
</comment>
<dbReference type="RefSeq" id="XP_051449324.1">
    <property type="nucleotide sequence ID" value="XM_051585340.1"/>
</dbReference>
<dbReference type="GeneID" id="75910688"/>
<reference evidence="1" key="1">
    <citation type="submission" date="2021-06" db="EMBL/GenBank/DDBJ databases">
        <authorList>
            <consortium name="DOE Joint Genome Institute"/>
            <person name="Mondo S.J."/>
            <person name="Amses K.R."/>
            <person name="Simmons D.R."/>
            <person name="Longcore J.E."/>
            <person name="Seto K."/>
            <person name="Alves G.H."/>
            <person name="Bonds A.E."/>
            <person name="Quandt C.A."/>
            <person name="Davis W.J."/>
            <person name="Chang Y."/>
            <person name="Letcher P.M."/>
            <person name="Powell M.J."/>
            <person name="Kuo A."/>
            <person name="Labutti K."/>
            <person name="Pangilinan J."/>
            <person name="Andreopoulos W."/>
            <person name="Tritt A."/>
            <person name="Riley R."/>
            <person name="Hundley H."/>
            <person name="Johnson J."/>
            <person name="Lipzen A."/>
            <person name="Barry K."/>
            <person name="Berbee M.L."/>
            <person name="Buchler N.E."/>
            <person name="Grigoriev I.V."/>
            <person name="Spatafora J.W."/>
            <person name="Stajich J.E."/>
            <person name="James T.Y."/>
        </authorList>
    </citation>
    <scope>NUCLEOTIDE SEQUENCE</scope>
    <source>
        <strain evidence="1">AG</strain>
    </source>
</reference>
<organism evidence="1 2">
    <name type="scientific">Umbelopsis ramanniana AG</name>
    <dbReference type="NCBI Taxonomy" id="1314678"/>
    <lineage>
        <taxon>Eukaryota</taxon>
        <taxon>Fungi</taxon>
        <taxon>Fungi incertae sedis</taxon>
        <taxon>Mucoromycota</taxon>
        <taxon>Mucoromycotina</taxon>
        <taxon>Umbelopsidomycetes</taxon>
        <taxon>Umbelopsidales</taxon>
        <taxon>Umbelopsidaceae</taxon>
        <taxon>Umbelopsis</taxon>
    </lineage>
</organism>
<evidence type="ECO:0000313" key="2">
    <source>
        <dbReference type="Proteomes" id="UP001206595"/>
    </source>
</evidence>
<reference evidence="1" key="2">
    <citation type="journal article" date="2022" name="Proc. Natl. Acad. Sci. U.S.A.">
        <title>Diploid-dominant life cycles characterize the early evolution of Fungi.</title>
        <authorList>
            <person name="Amses K.R."/>
            <person name="Simmons D.R."/>
            <person name="Longcore J.E."/>
            <person name="Mondo S.J."/>
            <person name="Seto K."/>
            <person name="Jeronimo G.H."/>
            <person name="Bonds A.E."/>
            <person name="Quandt C.A."/>
            <person name="Davis W.J."/>
            <person name="Chang Y."/>
            <person name="Federici B.A."/>
            <person name="Kuo A."/>
            <person name="LaButti K."/>
            <person name="Pangilinan J."/>
            <person name="Andreopoulos W."/>
            <person name="Tritt A."/>
            <person name="Riley R."/>
            <person name="Hundley H."/>
            <person name="Johnson J."/>
            <person name="Lipzen A."/>
            <person name="Barry K."/>
            <person name="Lang B.F."/>
            <person name="Cuomo C.A."/>
            <person name="Buchler N.E."/>
            <person name="Grigoriev I.V."/>
            <person name="Spatafora J.W."/>
            <person name="Stajich J.E."/>
            <person name="James T.Y."/>
        </authorList>
    </citation>
    <scope>NUCLEOTIDE SEQUENCE</scope>
    <source>
        <strain evidence="1">AG</strain>
    </source>
</reference>
<evidence type="ECO:0000313" key="1">
    <source>
        <dbReference type="EMBL" id="KAI8584320.1"/>
    </source>
</evidence>
<dbReference type="EMBL" id="MU620893">
    <property type="protein sequence ID" value="KAI8584320.1"/>
    <property type="molecule type" value="Genomic_DNA"/>
</dbReference>
<dbReference type="AlphaFoldDB" id="A0AAD5EL14"/>
<accession>A0AAD5EL14</accession>
<keyword evidence="2" id="KW-1185">Reference proteome</keyword>
<gene>
    <name evidence="1" type="ORF">K450DRAFT_219302</name>
</gene>
<dbReference type="Proteomes" id="UP001206595">
    <property type="component" value="Unassembled WGS sequence"/>
</dbReference>